<dbReference type="InterPro" id="IPR008893">
    <property type="entry name" value="WGR_domain"/>
</dbReference>
<dbReference type="EMBL" id="BOQN01000116">
    <property type="protein sequence ID" value="GIM96326.1"/>
    <property type="molecule type" value="Genomic_DNA"/>
</dbReference>
<evidence type="ECO:0000313" key="4">
    <source>
        <dbReference type="Proteomes" id="UP000677082"/>
    </source>
</evidence>
<proteinExistence type="predicted"/>
<evidence type="ECO:0000259" key="2">
    <source>
        <dbReference type="PROSITE" id="PS51977"/>
    </source>
</evidence>
<accession>A0A919W9X1</accession>
<dbReference type="SUPFAM" id="SSF142921">
    <property type="entry name" value="WGR domain-like"/>
    <property type="match status" value="1"/>
</dbReference>
<dbReference type="InterPro" id="IPR025406">
    <property type="entry name" value="DUF4132"/>
</dbReference>
<comment type="caution">
    <text evidence="3">The sequence shown here is derived from an EMBL/GenBank/DDBJ whole genome shotgun (WGS) entry which is preliminary data.</text>
</comment>
<feature type="region of interest" description="Disordered" evidence="1">
    <location>
        <begin position="72"/>
        <end position="111"/>
    </location>
</feature>
<sequence>MRSFEFVEGTSAKFWEIRRDGAEVTVRFGRVGTTGQTKIKTFADDRLAAVHESKLIAEKTKKGYAEVSPTTAAVTVPPSSPTPALMTPTPAAAPPAPASAPAPTPAASAPAASAPAASAPAASVPAASVPAASVRADEDTFVVPAAWYRYRCARRGSAGLAKFKPDPKARTIVDEEIKRVPHQAKRILESAGTDPQIRQAGLAWLAGDATAEPIGAAAVAIACALGRWSDENRMTAFADVWIAERGLLFAVEAAVELMALKITEHGSHHRPGNPDYMVRPMRLGEERQLWRPDVPLMIALQVREALAAASDEDYAAAVAFLAGYRSAHPYLRLATSVLAPDQAAWVAADIADADSAAAGYRGLALITAATTRQQAVTLASLVHTYAAVSQRTLLNTLAEGAGPACAPALFHWFDDDRGADGQRRLLAVLSALPGDEVMSGLIERVDTKYVMPALLETVDRFPARGLRLLAEAGDQRDVADLLRAHVLAHLDLIDAVRPELSPGAAARIDAIAERASSLAVADLAAVPPLLAAPPWQQRVKAAKPIVIPGLTCTDPATIAWLPGERETWSQTPIERYGRDDEDWVQLARRILTGRANWYEPVRFFAQAPELIARPALAHWKPSQIYDSGTWMRVITSRFELDTLRPMLHMADKAPTEIAAAFLPYSSPAIAVHMADWLSRLKSVRRTAMAWLLRHATSAARALVPPALDKPGPARRQAERALLILHTNGHSEAVRAAAASYGPAVEAAIETLLATDPLTVLPAKLPPVPAWAVPGLLPPVPLRDNGGSLPGEAVANLLTVLALSRLDDPYAGVEIVKPEFDPAGLAEFAWGVFQRWQAAGANSKEGWVLDALGLIGDDETVRRLTPLILAWPGEGGHAKAVTGVNVLATIGSDVALMHLHGIAQRAKFKGLKAAANQKMEEVAAALGLSAEQLADRLVPDFGLDADGSMRLDYGPRQFVVGFDEQLRPYVTDAAGKHLKALPKPGARDDAALGEAAYKQFAALKKDVRTVAADQIRRLERAMVTGRRWTGSEFRQLFVAHPLLWHIVRRLVWGRYDETGALVEAIRVAEDRTFSTMDDDETTIADDALVGLAHPLQLAGDLATWSELFADYEILQPFPQLSRETFALTAEEATESRLTRFEGITLATTKVLGLERRGWRRDDPMDGGVQGAIELKLGPRLEVTVELDPGIVVGMPTEFPEQKLTGVYLHDGTYSVWARASNGLVPLGKLDPVAASEVIRDLTEITA</sequence>
<dbReference type="PROSITE" id="PS51977">
    <property type="entry name" value="WGR"/>
    <property type="match status" value="1"/>
</dbReference>
<dbReference type="RefSeq" id="WP_246608005.1">
    <property type="nucleotide sequence ID" value="NZ_BOQN01000116.1"/>
</dbReference>
<dbReference type="InterPro" id="IPR049809">
    <property type="entry name" value="YehF/YfeS-like_WGR"/>
</dbReference>
<dbReference type="Pfam" id="PF13569">
    <property type="entry name" value="DUF4132"/>
    <property type="match status" value="1"/>
</dbReference>
<organism evidence="3 4">
    <name type="scientific">Paractinoplanes toevensis</name>
    <dbReference type="NCBI Taxonomy" id="571911"/>
    <lineage>
        <taxon>Bacteria</taxon>
        <taxon>Bacillati</taxon>
        <taxon>Actinomycetota</taxon>
        <taxon>Actinomycetes</taxon>
        <taxon>Micromonosporales</taxon>
        <taxon>Micromonosporaceae</taxon>
        <taxon>Paractinoplanes</taxon>
    </lineage>
</organism>
<reference evidence="3 4" key="1">
    <citation type="submission" date="2021-03" db="EMBL/GenBank/DDBJ databases">
        <title>Whole genome shotgun sequence of Actinoplanes toevensis NBRC 105298.</title>
        <authorList>
            <person name="Komaki H."/>
            <person name="Tamura T."/>
        </authorList>
    </citation>
    <scope>NUCLEOTIDE SEQUENCE [LARGE SCALE GENOMIC DNA]</scope>
    <source>
        <strain evidence="3 4">NBRC 105298</strain>
    </source>
</reference>
<feature type="compositionally biased region" description="Pro residues" evidence="1">
    <location>
        <begin position="91"/>
        <end position="104"/>
    </location>
</feature>
<dbReference type="InterPro" id="IPR036930">
    <property type="entry name" value="WGR_dom_sf"/>
</dbReference>
<dbReference type="Proteomes" id="UP000677082">
    <property type="component" value="Unassembled WGS sequence"/>
</dbReference>
<evidence type="ECO:0000256" key="1">
    <source>
        <dbReference type="SAM" id="MobiDB-lite"/>
    </source>
</evidence>
<name>A0A919W9X1_9ACTN</name>
<dbReference type="Pfam" id="PF05406">
    <property type="entry name" value="WGR"/>
    <property type="match status" value="1"/>
</dbReference>
<protein>
    <recommendedName>
        <fullName evidence="2">WGR domain-containing protein</fullName>
    </recommendedName>
</protein>
<dbReference type="AlphaFoldDB" id="A0A919W9X1"/>
<gene>
    <name evidence="3" type="ORF">Ato02nite_081190</name>
</gene>
<feature type="domain" description="WGR" evidence="2">
    <location>
        <begin position="1"/>
        <end position="80"/>
    </location>
</feature>
<dbReference type="SMART" id="SM00773">
    <property type="entry name" value="WGR"/>
    <property type="match status" value="1"/>
</dbReference>
<keyword evidence="4" id="KW-1185">Reference proteome</keyword>
<evidence type="ECO:0000313" key="3">
    <source>
        <dbReference type="EMBL" id="GIM96326.1"/>
    </source>
</evidence>
<dbReference type="CDD" id="cd07996">
    <property type="entry name" value="WGR_MMR_like"/>
    <property type="match status" value="1"/>
</dbReference>
<dbReference type="Gene3D" id="2.20.140.10">
    <property type="entry name" value="WGR domain"/>
    <property type="match status" value="1"/>
</dbReference>